<feature type="domain" description="Nitroreductase" evidence="6">
    <location>
        <begin position="124"/>
        <end position="172"/>
    </location>
</feature>
<organism evidence="7 8">
    <name type="scientific">Dendrosporobacter quercicolus</name>
    <dbReference type="NCBI Taxonomy" id="146817"/>
    <lineage>
        <taxon>Bacteria</taxon>
        <taxon>Bacillati</taxon>
        <taxon>Bacillota</taxon>
        <taxon>Negativicutes</taxon>
        <taxon>Selenomonadales</taxon>
        <taxon>Sporomusaceae</taxon>
        <taxon>Dendrosporobacter</taxon>
    </lineage>
</organism>
<evidence type="ECO:0000256" key="1">
    <source>
        <dbReference type="ARBA" id="ARBA00001917"/>
    </source>
</evidence>
<dbReference type="PANTHER" id="PTHR43673:SF2">
    <property type="entry name" value="NITROREDUCTASE"/>
    <property type="match status" value="1"/>
</dbReference>
<evidence type="ECO:0000256" key="3">
    <source>
        <dbReference type="ARBA" id="ARBA00022630"/>
    </source>
</evidence>
<dbReference type="STRING" id="146817.SAMN04488502_1011039"/>
<reference evidence="7 8" key="1">
    <citation type="submission" date="2016-10" db="EMBL/GenBank/DDBJ databases">
        <authorList>
            <person name="de Groot N.N."/>
        </authorList>
    </citation>
    <scope>NUCLEOTIDE SEQUENCE [LARGE SCALE GENOMIC DNA]</scope>
    <source>
        <strain evidence="7 8">DSM 1736</strain>
    </source>
</reference>
<dbReference type="Pfam" id="PF00881">
    <property type="entry name" value="Nitroreductase"/>
    <property type="match status" value="2"/>
</dbReference>
<accession>A0A1G9NJR8</accession>
<evidence type="ECO:0000256" key="5">
    <source>
        <dbReference type="ARBA" id="ARBA00023002"/>
    </source>
</evidence>
<sequence length="293" mass="33325">MTEIIKVTPFGGQVYEKEDLMKMEPAILRALLRERAHHNIEVPLYPLLVRGQTKPVPVFGLQTQLVYDVWKERGFTDEDPDIQWVKQYLALAEKIRAGEKIEWDIPVQTPFTEEEMAVVYKLLYERRSIRDWVDKPVPDELIEKILEAGRAAPIGCNLDEVRFIVIRDPEEARMVWSDIPVTHAVVIVICYDKRIPQVVGQDRIVPQNGGFDAAAAADHMLLMAHALGLGGVWLSKTVKTEVTTDTAQKFKEKYGLPDYIEIALHIAVGWSAMGTIKSQRMPLKEMILIRGAK</sequence>
<keyword evidence="5" id="KW-0560">Oxidoreductase</keyword>
<keyword evidence="8" id="KW-1185">Reference proteome</keyword>
<keyword evidence="4" id="KW-0288">FMN</keyword>
<feature type="domain" description="Nitroreductase" evidence="6">
    <location>
        <begin position="211"/>
        <end position="270"/>
    </location>
</feature>
<dbReference type="Gene3D" id="3.40.109.10">
    <property type="entry name" value="NADH Oxidase"/>
    <property type="match status" value="1"/>
</dbReference>
<keyword evidence="3" id="KW-0285">Flavoprotein</keyword>
<evidence type="ECO:0000313" key="8">
    <source>
        <dbReference type="Proteomes" id="UP000214880"/>
    </source>
</evidence>
<dbReference type="Proteomes" id="UP000214880">
    <property type="component" value="Unassembled WGS sequence"/>
</dbReference>
<proteinExistence type="inferred from homology"/>
<dbReference type="GO" id="GO:0016491">
    <property type="term" value="F:oxidoreductase activity"/>
    <property type="evidence" value="ECO:0007669"/>
    <property type="project" value="UniProtKB-KW"/>
</dbReference>
<evidence type="ECO:0000259" key="6">
    <source>
        <dbReference type="Pfam" id="PF00881"/>
    </source>
</evidence>
<dbReference type="PANTHER" id="PTHR43673">
    <property type="entry name" value="NAD(P)H NITROREDUCTASE YDGI-RELATED"/>
    <property type="match status" value="1"/>
</dbReference>
<evidence type="ECO:0000256" key="4">
    <source>
        <dbReference type="ARBA" id="ARBA00022643"/>
    </source>
</evidence>
<dbReference type="AlphaFoldDB" id="A0A1G9NJR8"/>
<comment type="similarity">
    <text evidence="2">Belongs to the nitroreductase family.</text>
</comment>
<evidence type="ECO:0000256" key="2">
    <source>
        <dbReference type="ARBA" id="ARBA00007118"/>
    </source>
</evidence>
<dbReference type="RefSeq" id="WP_092069148.1">
    <property type="nucleotide sequence ID" value="NZ_FNHB01000001.1"/>
</dbReference>
<name>A0A1G9NJR8_9FIRM</name>
<dbReference type="OrthoDB" id="9812105at2"/>
<gene>
    <name evidence="7" type="ORF">SAMN04488502_1011039</name>
</gene>
<dbReference type="CDD" id="cd02062">
    <property type="entry name" value="Nitro_FMN_reductase"/>
    <property type="match status" value="1"/>
</dbReference>
<dbReference type="EMBL" id="FNHB01000001">
    <property type="protein sequence ID" value="SDL86818.1"/>
    <property type="molecule type" value="Genomic_DNA"/>
</dbReference>
<protein>
    <submittedName>
        <fullName evidence="7">Nitroreductase</fullName>
    </submittedName>
</protein>
<comment type="cofactor">
    <cofactor evidence="1">
        <name>FMN</name>
        <dbReference type="ChEBI" id="CHEBI:58210"/>
    </cofactor>
</comment>
<dbReference type="InterPro" id="IPR029479">
    <property type="entry name" value="Nitroreductase"/>
</dbReference>
<dbReference type="InterPro" id="IPR000415">
    <property type="entry name" value="Nitroreductase-like"/>
</dbReference>
<evidence type="ECO:0000313" key="7">
    <source>
        <dbReference type="EMBL" id="SDL86818.1"/>
    </source>
</evidence>
<dbReference type="SUPFAM" id="SSF55469">
    <property type="entry name" value="FMN-dependent nitroreductase-like"/>
    <property type="match status" value="1"/>
</dbReference>